<evidence type="ECO:0000313" key="3">
    <source>
        <dbReference type="Proteomes" id="UP001642464"/>
    </source>
</evidence>
<protein>
    <recommendedName>
        <fullName evidence="1">DUF4376 domain-containing protein</fullName>
    </recommendedName>
</protein>
<dbReference type="Pfam" id="PF14301">
    <property type="entry name" value="DUF4376"/>
    <property type="match status" value="1"/>
</dbReference>
<evidence type="ECO:0000259" key="1">
    <source>
        <dbReference type="Pfam" id="PF14301"/>
    </source>
</evidence>
<keyword evidence="3" id="KW-1185">Reference proteome</keyword>
<comment type="caution">
    <text evidence="2">The sequence shown here is derived from an EMBL/GenBank/DDBJ whole genome shotgun (WGS) entry which is preliminary data.</text>
</comment>
<feature type="non-terminal residue" evidence="2">
    <location>
        <position position="1"/>
    </location>
</feature>
<proteinExistence type="predicted"/>
<reference evidence="2 3" key="1">
    <citation type="submission" date="2024-02" db="EMBL/GenBank/DDBJ databases">
        <authorList>
            <person name="Chen Y."/>
            <person name="Shah S."/>
            <person name="Dougan E. K."/>
            <person name="Thang M."/>
            <person name="Chan C."/>
        </authorList>
    </citation>
    <scope>NUCLEOTIDE SEQUENCE [LARGE SCALE GENOMIC DNA]</scope>
</reference>
<dbReference type="EMBL" id="CAXAMM010043934">
    <property type="protein sequence ID" value="CAK9112382.1"/>
    <property type="molecule type" value="Genomic_DNA"/>
</dbReference>
<dbReference type="InterPro" id="IPR025484">
    <property type="entry name" value="DUF4376"/>
</dbReference>
<accession>A0ABP0SJ36</accession>
<name>A0ABP0SJ36_9DINO</name>
<feature type="domain" description="DUF4376" evidence="1">
    <location>
        <begin position="20"/>
        <end position="120"/>
    </location>
</feature>
<sequence>AASRDAAHSTAWQLADANRDRNRAIDARSRELIAQGFTFDGHQFSLSDHAQRNWMDLIVNGLVTDPQPISTITDDVYMLASEDLAAIYAAGRTQVVTVLGSGQQLKAAVNACETVAEAADPGEEIEIELDLSDYAGDALTVDVRHFRDHVENTGSQPRRLLLDADGNSDDEIRGRAILLTPEVRAGGIVRIRWRWDPSRDGLQPDLFKLQRTAGPTSPADVTTSNVGRGVYELDTPALSDSSAYTYQLIAQNTAGTVTATLLSGISITADATGPTAPGSLTIEAV</sequence>
<dbReference type="Proteomes" id="UP001642464">
    <property type="component" value="Unassembled WGS sequence"/>
</dbReference>
<evidence type="ECO:0000313" key="2">
    <source>
        <dbReference type="EMBL" id="CAK9112382.1"/>
    </source>
</evidence>
<gene>
    <name evidence="2" type="ORF">SCF082_LOCUS52102</name>
</gene>
<organism evidence="2 3">
    <name type="scientific">Durusdinium trenchii</name>
    <dbReference type="NCBI Taxonomy" id="1381693"/>
    <lineage>
        <taxon>Eukaryota</taxon>
        <taxon>Sar</taxon>
        <taxon>Alveolata</taxon>
        <taxon>Dinophyceae</taxon>
        <taxon>Suessiales</taxon>
        <taxon>Symbiodiniaceae</taxon>
        <taxon>Durusdinium</taxon>
    </lineage>
</organism>